<sequence length="268" mass="29359">MRYFVVILFLLLPFLSEAQTTQPTTTAQAQPAEVSGTIISDNTLLPISGANIININKVKGTLTDTKGNFTLEAAVNDTIHISFIGYTSVKVRVTNDWVKNSAPVKITLTEKAYTLEEVVINSYNLTGYLQVDAKLAPVQPPAFRYNISSLGIGYESAGGAAASVNRVLSSVFNPADLLHNTFGKKGNEMRRLREMKKDDAVRNALASKFDRETLSALLGVSKQEITDILERCNYSEEFINTANDLQIMDAVSGCYEEYKAVNRSSASN</sequence>
<dbReference type="PATRIC" id="fig|1202724.3.peg.315"/>
<evidence type="ECO:0000313" key="3">
    <source>
        <dbReference type="Proteomes" id="UP000037755"/>
    </source>
</evidence>
<evidence type="ECO:0008006" key="4">
    <source>
        <dbReference type="Google" id="ProtNLM"/>
    </source>
</evidence>
<reference evidence="2 3" key="1">
    <citation type="submission" date="2015-08" db="EMBL/GenBank/DDBJ databases">
        <title>Whole genome sequence of Flavobacterium akiainvivens IK-1T, from decaying Wikstroemia oahuensis, an endemic Hawaiian shrub.</title>
        <authorList>
            <person name="Wan X."/>
            <person name="Hou S."/>
            <person name="Saito J."/>
            <person name="Donachie S."/>
        </authorList>
    </citation>
    <scope>NUCLEOTIDE SEQUENCE [LARGE SCALE GENOMIC DNA]</scope>
    <source>
        <strain evidence="2 3">IK-1</strain>
    </source>
</reference>
<protein>
    <recommendedName>
        <fullName evidence="4">TonB-dependent receptor</fullName>
    </recommendedName>
</protein>
<dbReference type="AlphaFoldDB" id="A0A0M9VJV6"/>
<name>A0A0M9VJV6_9FLAO</name>
<evidence type="ECO:0000256" key="1">
    <source>
        <dbReference type="SAM" id="SignalP"/>
    </source>
</evidence>
<feature type="chain" id="PRO_5005839072" description="TonB-dependent receptor" evidence="1">
    <location>
        <begin position="19"/>
        <end position="268"/>
    </location>
</feature>
<dbReference type="STRING" id="1202724.AM493_01550"/>
<dbReference type="SUPFAM" id="SSF49464">
    <property type="entry name" value="Carboxypeptidase regulatory domain-like"/>
    <property type="match status" value="1"/>
</dbReference>
<accession>A0A0M9VJV6</accession>
<feature type="signal peptide" evidence="1">
    <location>
        <begin position="1"/>
        <end position="18"/>
    </location>
</feature>
<organism evidence="2 3">
    <name type="scientific">Flavobacterium akiainvivens</name>
    <dbReference type="NCBI Taxonomy" id="1202724"/>
    <lineage>
        <taxon>Bacteria</taxon>
        <taxon>Pseudomonadati</taxon>
        <taxon>Bacteroidota</taxon>
        <taxon>Flavobacteriia</taxon>
        <taxon>Flavobacteriales</taxon>
        <taxon>Flavobacteriaceae</taxon>
        <taxon>Flavobacterium</taxon>
    </lineage>
</organism>
<dbReference type="InterPro" id="IPR008969">
    <property type="entry name" value="CarboxyPept-like_regulatory"/>
</dbReference>
<keyword evidence="3" id="KW-1185">Reference proteome</keyword>
<dbReference type="EMBL" id="LIYD01000005">
    <property type="protein sequence ID" value="KOS08160.1"/>
    <property type="molecule type" value="Genomic_DNA"/>
</dbReference>
<dbReference type="Proteomes" id="UP000037755">
    <property type="component" value="Unassembled WGS sequence"/>
</dbReference>
<comment type="caution">
    <text evidence="2">The sequence shown here is derived from an EMBL/GenBank/DDBJ whole genome shotgun (WGS) entry which is preliminary data.</text>
</comment>
<dbReference type="Pfam" id="PF13715">
    <property type="entry name" value="CarbopepD_reg_2"/>
    <property type="match status" value="1"/>
</dbReference>
<gene>
    <name evidence="2" type="ORF">AM493_01550</name>
</gene>
<keyword evidence="1" id="KW-0732">Signal</keyword>
<evidence type="ECO:0000313" key="2">
    <source>
        <dbReference type="EMBL" id="KOS08160.1"/>
    </source>
</evidence>
<proteinExistence type="predicted"/>